<keyword evidence="2" id="KW-1185">Reference proteome</keyword>
<reference evidence="1 2" key="1">
    <citation type="submission" date="2019-04" db="EMBL/GenBank/DDBJ databases">
        <authorList>
            <person name="Van Vliet M D."/>
        </authorList>
    </citation>
    <scope>NUCLEOTIDE SEQUENCE [LARGE SCALE GENOMIC DNA]</scope>
    <source>
        <strain evidence="1 2">F21</strain>
    </source>
</reference>
<name>A0A6C2UI26_9BACT</name>
<dbReference type="AlphaFoldDB" id="A0A6C2UI26"/>
<protein>
    <submittedName>
        <fullName evidence="1">Uncharacterized protein</fullName>
    </submittedName>
</protein>
<gene>
    <name evidence="1" type="ORF">SCARR_01932</name>
</gene>
<accession>A0A6C2UI26</accession>
<evidence type="ECO:0000313" key="1">
    <source>
        <dbReference type="EMBL" id="VGO19872.1"/>
    </source>
</evidence>
<organism evidence="1 2">
    <name type="scientific">Pontiella sulfatireligans</name>
    <dbReference type="NCBI Taxonomy" id="2750658"/>
    <lineage>
        <taxon>Bacteria</taxon>
        <taxon>Pseudomonadati</taxon>
        <taxon>Kiritimatiellota</taxon>
        <taxon>Kiritimatiellia</taxon>
        <taxon>Kiritimatiellales</taxon>
        <taxon>Pontiellaceae</taxon>
        <taxon>Pontiella</taxon>
    </lineage>
</organism>
<dbReference type="EMBL" id="CAAHFH010000001">
    <property type="protein sequence ID" value="VGO19872.1"/>
    <property type="molecule type" value="Genomic_DNA"/>
</dbReference>
<evidence type="ECO:0000313" key="2">
    <source>
        <dbReference type="Proteomes" id="UP000346198"/>
    </source>
</evidence>
<sequence length="39" mass="4667">MLGRKECRRVHLAALRSIKEFRLAAKERMEHKTWNEIAS</sequence>
<dbReference type="Proteomes" id="UP000346198">
    <property type="component" value="Unassembled WGS sequence"/>
</dbReference>
<proteinExistence type="predicted"/>